<feature type="compositionally biased region" description="Low complexity" evidence="5">
    <location>
        <begin position="132"/>
        <end position="143"/>
    </location>
</feature>
<sequence length="307" mass="32091">LQIAAVFVLLIAASLGAGLPNILRRKPEPSDAPTSVLGQLFFLLKHFGTGIILSTAFVHLLFHAFIFMSNECIGTLVYEAASPAIAMGAVWLVFVVDFFVLRALRQRAAAAAAASRPLSQGSHDPESKLQSDSESASSDVASQDVPTAAQAKLRKYDVLMLEAGIIFHSIIIGVTLGASNGEGWVPLFIAITFHQLFEGLALGARIALLPSTTAGWLQKTIMCGAYAVTTPVGIAIGIGARRSFNTNDRSTLLALGILDSISAGILLYTALVELIAGDFINNKTMSGAPLGRAIAAVTALTLGAAAM</sequence>
<dbReference type="GO" id="GO:0005385">
    <property type="term" value="F:zinc ion transmembrane transporter activity"/>
    <property type="evidence" value="ECO:0007669"/>
    <property type="project" value="TreeGrafter"/>
</dbReference>
<dbReference type="Proteomes" id="UP000245946">
    <property type="component" value="Unassembled WGS sequence"/>
</dbReference>
<evidence type="ECO:0000256" key="2">
    <source>
        <dbReference type="ARBA" id="ARBA00022692"/>
    </source>
</evidence>
<protein>
    <submittedName>
        <fullName evidence="7">Zinc/iron permease</fullName>
    </submittedName>
</protein>
<gene>
    <name evidence="7" type="ORF">FA09DRAFT_283020</name>
</gene>
<dbReference type="Pfam" id="PF02535">
    <property type="entry name" value="Zip"/>
    <property type="match status" value="1"/>
</dbReference>
<evidence type="ECO:0000256" key="4">
    <source>
        <dbReference type="ARBA" id="ARBA00023136"/>
    </source>
</evidence>
<feature type="non-terminal residue" evidence="7">
    <location>
        <position position="307"/>
    </location>
</feature>
<evidence type="ECO:0000256" key="3">
    <source>
        <dbReference type="ARBA" id="ARBA00022989"/>
    </source>
</evidence>
<evidence type="ECO:0000256" key="5">
    <source>
        <dbReference type="SAM" id="MobiDB-lite"/>
    </source>
</evidence>
<evidence type="ECO:0000256" key="6">
    <source>
        <dbReference type="SAM" id="Phobius"/>
    </source>
</evidence>
<dbReference type="PANTHER" id="PTHR11040">
    <property type="entry name" value="ZINC/IRON TRANSPORTER"/>
    <property type="match status" value="1"/>
</dbReference>
<evidence type="ECO:0000313" key="8">
    <source>
        <dbReference type="Proteomes" id="UP000245946"/>
    </source>
</evidence>
<accession>A0A316Z0X2</accession>
<name>A0A316Z0X2_9BASI</name>
<organism evidence="7 8">
    <name type="scientific">Tilletiopsis washingtonensis</name>
    <dbReference type="NCBI Taxonomy" id="58919"/>
    <lineage>
        <taxon>Eukaryota</taxon>
        <taxon>Fungi</taxon>
        <taxon>Dikarya</taxon>
        <taxon>Basidiomycota</taxon>
        <taxon>Ustilaginomycotina</taxon>
        <taxon>Exobasidiomycetes</taxon>
        <taxon>Entylomatales</taxon>
        <taxon>Entylomatales incertae sedis</taxon>
        <taxon>Tilletiopsis</taxon>
    </lineage>
</organism>
<proteinExistence type="predicted"/>
<keyword evidence="8" id="KW-1185">Reference proteome</keyword>
<dbReference type="RefSeq" id="XP_025595440.1">
    <property type="nucleotide sequence ID" value="XM_025739840.1"/>
</dbReference>
<dbReference type="OrthoDB" id="448280at2759"/>
<keyword evidence="2 6" id="KW-0812">Transmembrane</keyword>
<dbReference type="GeneID" id="37267386"/>
<feature type="transmembrane region" description="Helical" evidence="6">
    <location>
        <begin position="252"/>
        <end position="276"/>
    </location>
</feature>
<dbReference type="AlphaFoldDB" id="A0A316Z0X2"/>
<evidence type="ECO:0000256" key="1">
    <source>
        <dbReference type="ARBA" id="ARBA00004141"/>
    </source>
</evidence>
<feature type="transmembrane region" description="Helical" evidence="6">
    <location>
        <begin position="80"/>
        <end position="101"/>
    </location>
</feature>
<feature type="transmembrane region" description="Helical" evidence="6">
    <location>
        <begin position="184"/>
        <end position="208"/>
    </location>
</feature>
<dbReference type="PANTHER" id="PTHR11040:SF44">
    <property type="entry name" value="PROTEIN ZNTC-RELATED"/>
    <property type="match status" value="1"/>
</dbReference>
<dbReference type="STRING" id="58919.A0A316Z0X2"/>
<keyword evidence="4 6" id="KW-0472">Membrane</keyword>
<feature type="transmembrane region" description="Helical" evidence="6">
    <location>
        <begin position="6"/>
        <end position="23"/>
    </location>
</feature>
<dbReference type="InterPro" id="IPR003689">
    <property type="entry name" value="ZIP"/>
</dbReference>
<feature type="region of interest" description="Disordered" evidence="5">
    <location>
        <begin position="116"/>
        <end position="143"/>
    </location>
</feature>
<keyword evidence="3 6" id="KW-1133">Transmembrane helix</keyword>
<feature type="transmembrane region" description="Helical" evidence="6">
    <location>
        <begin position="220"/>
        <end position="240"/>
    </location>
</feature>
<dbReference type="EMBL" id="KZ819306">
    <property type="protein sequence ID" value="PWN95161.1"/>
    <property type="molecule type" value="Genomic_DNA"/>
</dbReference>
<evidence type="ECO:0000313" key="7">
    <source>
        <dbReference type="EMBL" id="PWN95161.1"/>
    </source>
</evidence>
<comment type="subcellular location">
    <subcellularLocation>
        <location evidence="1">Membrane</location>
        <topology evidence="1">Multi-pass membrane protein</topology>
    </subcellularLocation>
</comment>
<dbReference type="GO" id="GO:0005886">
    <property type="term" value="C:plasma membrane"/>
    <property type="evidence" value="ECO:0007669"/>
    <property type="project" value="TreeGrafter"/>
</dbReference>
<feature type="non-terminal residue" evidence="7">
    <location>
        <position position="1"/>
    </location>
</feature>
<feature type="transmembrane region" description="Helical" evidence="6">
    <location>
        <begin position="158"/>
        <end position="178"/>
    </location>
</feature>
<reference evidence="7 8" key="1">
    <citation type="journal article" date="2018" name="Mol. Biol. Evol.">
        <title>Broad Genomic Sampling Reveals a Smut Pathogenic Ancestry of the Fungal Clade Ustilaginomycotina.</title>
        <authorList>
            <person name="Kijpornyongpan T."/>
            <person name="Mondo S.J."/>
            <person name="Barry K."/>
            <person name="Sandor L."/>
            <person name="Lee J."/>
            <person name="Lipzen A."/>
            <person name="Pangilinan J."/>
            <person name="LaButti K."/>
            <person name="Hainaut M."/>
            <person name="Henrissat B."/>
            <person name="Grigoriev I.V."/>
            <person name="Spatafora J.W."/>
            <person name="Aime M.C."/>
        </authorList>
    </citation>
    <scope>NUCLEOTIDE SEQUENCE [LARGE SCALE GENOMIC DNA]</scope>
    <source>
        <strain evidence="7 8">MCA 4186</strain>
    </source>
</reference>
<feature type="transmembrane region" description="Helical" evidence="6">
    <location>
        <begin position="43"/>
        <end position="68"/>
    </location>
</feature>